<dbReference type="RefSeq" id="WP_153249379.1">
    <property type="nucleotide sequence ID" value="NZ_CP044205.1"/>
</dbReference>
<organism evidence="1 2">
    <name type="scientific">Candidatus Methylospira mobilis</name>
    <dbReference type="NCBI Taxonomy" id="1808979"/>
    <lineage>
        <taxon>Bacteria</taxon>
        <taxon>Pseudomonadati</taxon>
        <taxon>Pseudomonadota</taxon>
        <taxon>Gammaproteobacteria</taxon>
        <taxon>Methylococcales</taxon>
        <taxon>Methylococcaceae</taxon>
        <taxon>Candidatus Methylospira</taxon>
    </lineage>
</organism>
<evidence type="ECO:0000313" key="2">
    <source>
        <dbReference type="Proteomes" id="UP000325755"/>
    </source>
</evidence>
<name>A0A5Q0BNR5_9GAMM</name>
<sequence>MTQLPKYLSIFSPSTASERKDNFDIYWNFTQEHSGELLEQEQSLSKKKAKLDSFQSQPVQLRQPFQNPDAFYRNYVQLQDAAKTLDRKTLLLTCIYKFARHEWVGITGAWAATPDMANSRHVTDKISRYHLAEEFSHIRLFHEMFLTFRLDQVEWVPLSFTLRKVYELFPKLPEDLMSPFAFVTELMGIMFYRRVDALLDEVFADEPEAAARLRELLNEITIDELAHIGQRRNYLGAMGLKLSQWMTPALFRMFFHDIPETALLFDLELMIQEALVFDYSEIPAPLMRKTWIPSYCIAPA</sequence>
<dbReference type="AlphaFoldDB" id="A0A5Q0BNR5"/>
<reference evidence="1 2" key="1">
    <citation type="submission" date="2019-09" db="EMBL/GenBank/DDBJ databases">
        <title>Ecophysiology of the spiral-shaped methanotroph Methylospira mobilis as revealed by the complete genome sequence.</title>
        <authorList>
            <person name="Oshkin I.Y."/>
            <person name="Dedysh S.N."/>
            <person name="Miroshnikov K."/>
            <person name="Danilova O.V."/>
            <person name="Hakobyan A."/>
            <person name="Liesack W."/>
        </authorList>
    </citation>
    <scope>NUCLEOTIDE SEQUENCE [LARGE SCALE GENOMIC DNA]</scope>
    <source>
        <strain evidence="1 2">Shm1</strain>
    </source>
</reference>
<dbReference type="InParanoid" id="A0A5Q0BNR5"/>
<dbReference type="SUPFAM" id="SSF47240">
    <property type="entry name" value="Ferritin-like"/>
    <property type="match status" value="1"/>
</dbReference>
<dbReference type="Proteomes" id="UP000325755">
    <property type="component" value="Chromosome"/>
</dbReference>
<evidence type="ECO:0000313" key="1">
    <source>
        <dbReference type="EMBL" id="QFY43396.1"/>
    </source>
</evidence>
<dbReference type="EMBL" id="CP044205">
    <property type="protein sequence ID" value="QFY43396.1"/>
    <property type="molecule type" value="Genomic_DNA"/>
</dbReference>
<protein>
    <recommendedName>
        <fullName evidence="3">Diiron oxygenase</fullName>
    </recommendedName>
</protein>
<dbReference type="OrthoDB" id="5560932at2"/>
<evidence type="ECO:0008006" key="3">
    <source>
        <dbReference type="Google" id="ProtNLM"/>
    </source>
</evidence>
<gene>
    <name evidence="1" type="ORF">F6R98_12870</name>
</gene>
<dbReference type="KEGG" id="mmob:F6R98_12870"/>
<proteinExistence type="predicted"/>
<accession>A0A5Q0BNR5</accession>
<dbReference type="InterPro" id="IPR009078">
    <property type="entry name" value="Ferritin-like_SF"/>
</dbReference>
<keyword evidence="2" id="KW-1185">Reference proteome</keyword>